<sequence>MEQMPLNDMAKSRTRSLIHGHVSELEEIAINLSKSAQTYRILSLLTKVAVIFLGAFIATKEIAN</sequence>
<organism evidence="2 3">
    <name type="scientific">Ktedonospora formicarum</name>
    <dbReference type="NCBI Taxonomy" id="2778364"/>
    <lineage>
        <taxon>Bacteria</taxon>
        <taxon>Bacillati</taxon>
        <taxon>Chloroflexota</taxon>
        <taxon>Ktedonobacteria</taxon>
        <taxon>Ktedonobacterales</taxon>
        <taxon>Ktedonobacteraceae</taxon>
        <taxon>Ktedonospora</taxon>
    </lineage>
</organism>
<dbReference type="EMBL" id="BNJF01000001">
    <property type="protein sequence ID" value="GHO42281.1"/>
    <property type="molecule type" value="Genomic_DNA"/>
</dbReference>
<protein>
    <submittedName>
        <fullName evidence="2">Uncharacterized protein</fullName>
    </submittedName>
</protein>
<gene>
    <name evidence="2" type="ORF">KSX_04440</name>
</gene>
<evidence type="ECO:0000313" key="2">
    <source>
        <dbReference type="EMBL" id="GHO42281.1"/>
    </source>
</evidence>
<name>A0A8J3MPZ9_9CHLR</name>
<feature type="transmembrane region" description="Helical" evidence="1">
    <location>
        <begin position="41"/>
        <end position="59"/>
    </location>
</feature>
<dbReference type="Proteomes" id="UP000612362">
    <property type="component" value="Unassembled WGS sequence"/>
</dbReference>
<keyword evidence="3" id="KW-1185">Reference proteome</keyword>
<comment type="caution">
    <text evidence="2">The sequence shown here is derived from an EMBL/GenBank/DDBJ whole genome shotgun (WGS) entry which is preliminary data.</text>
</comment>
<reference evidence="2" key="1">
    <citation type="submission" date="2020-10" db="EMBL/GenBank/DDBJ databases">
        <title>Taxonomic study of unclassified bacteria belonging to the class Ktedonobacteria.</title>
        <authorList>
            <person name="Yabe S."/>
            <person name="Wang C.M."/>
            <person name="Zheng Y."/>
            <person name="Sakai Y."/>
            <person name="Cavaletti L."/>
            <person name="Monciardini P."/>
            <person name="Donadio S."/>
        </authorList>
    </citation>
    <scope>NUCLEOTIDE SEQUENCE</scope>
    <source>
        <strain evidence="2">SOSP1-1</strain>
    </source>
</reference>
<keyword evidence="1" id="KW-0812">Transmembrane</keyword>
<proteinExistence type="predicted"/>
<accession>A0A8J3MPZ9</accession>
<evidence type="ECO:0000313" key="3">
    <source>
        <dbReference type="Proteomes" id="UP000612362"/>
    </source>
</evidence>
<evidence type="ECO:0000256" key="1">
    <source>
        <dbReference type="SAM" id="Phobius"/>
    </source>
</evidence>
<keyword evidence="1" id="KW-0472">Membrane</keyword>
<keyword evidence="1" id="KW-1133">Transmembrane helix</keyword>
<dbReference type="AlphaFoldDB" id="A0A8J3MPZ9"/>